<organism evidence="2">
    <name type="scientific">Oryza barthii</name>
    <dbReference type="NCBI Taxonomy" id="65489"/>
    <lineage>
        <taxon>Eukaryota</taxon>
        <taxon>Viridiplantae</taxon>
        <taxon>Streptophyta</taxon>
        <taxon>Embryophyta</taxon>
        <taxon>Tracheophyta</taxon>
        <taxon>Spermatophyta</taxon>
        <taxon>Magnoliopsida</taxon>
        <taxon>Liliopsida</taxon>
        <taxon>Poales</taxon>
        <taxon>Poaceae</taxon>
        <taxon>BOP clade</taxon>
        <taxon>Oryzoideae</taxon>
        <taxon>Oryzeae</taxon>
        <taxon>Oryzinae</taxon>
        <taxon>Oryza</taxon>
    </lineage>
</organism>
<name>A0A0D3GMY7_9ORYZ</name>
<reference evidence="2" key="2">
    <citation type="submission" date="2015-03" db="UniProtKB">
        <authorList>
            <consortium name="EnsemblPlants"/>
        </authorList>
    </citation>
    <scope>IDENTIFICATION</scope>
</reference>
<protein>
    <submittedName>
        <fullName evidence="2">Uncharacterized protein</fullName>
    </submittedName>
</protein>
<dbReference type="AlphaFoldDB" id="A0A0D3GMY7"/>
<keyword evidence="1" id="KW-0812">Transmembrane</keyword>
<keyword evidence="3" id="KW-1185">Reference proteome</keyword>
<dbReference type="PaxDb" id="65489-OBART07G05100.1"/>
<keyword evidence="1" id="KW-1133">Transmembrane helix</keyword>
<evidence type="ECO:0000313" key="2">
    <source>
        <dbReference type="EnsemblPlants" id="OBART07G05100.1"/>
    </source>
</evidence>
<evidence type="ECO:0000256" key="1">
    <source>
        <dbReference type="SAM" id="Phobius"/>
    </source>
</evidence>
<dbReference type="EnsemblPlants" id="OBART07G05100.1">
    <property type="protein sequence ID" value="OBART07G05100.1"/>
    <property type="gene ID" value="OBART07G05100"/>
</dbReference>
<feature type="transmembrane region" description="Helical" evidence="1">
    <location>
        <begin position="12"/>
        <end position="31"/>
    </location>
</feature>
<keyword evidence="1" id="KW-0472">Membrane</keyword>
<dbReference type="Gramene" id="OBART07G05100.1">
    <property type="protein sequence ID" value="OBART07G05100.1"/>
    <property type="gene ID" value="OBART07G05100"/>
</dbReference>
<sequence length="63" mass="7031">MAPPPILPPPLLWLLSICNVGLLYLSIRLAAQGAHPQPVAHQVLGPHRYAKPRLEKLPMRCYI</sequence>
<accession>A0A0D3GMY7</accession>
<reference evidence="2" key="1">
    <citation type="journal article" date="2009" name="Rice">
        <title>De Novo Next Generation Sequencing of Plant Genomes.</title>
        <authorList>
            <person name="Rounsley S."/>
            <person name="Marri P.R."/>
            <person name="Yu Y."/>
            <person name="He R."/>
            <person name="Sisneros N."/>
            <person name="Goicoechea J.L."/>
            <person name="Lee S.J."/>
            <person name="Angelova A."/>
            <person name="Kudrna D."/>
            <person name="Luo M."/>
            <person name="Affourtit J."/>
            <person name="Desany B."/>
            <person name="Knight J."/>
            <person name="Niazi F."/>
            <person name="Egholm M."/>
            <person name="Wing R.A."/>
        </authorList>
    </citation>
    <scope>NUCLEOTIDE SEQUENCE [LARGE SCALE GENOMIC DNA]</scope>
    <source>
        <strain evidence="2">cv. IRGC 105608</strain>
    </source>
</reference>
<proteinExistence type="predicted"/>
<evidence type="ECO:0000313" key="3">
    <source>
        <dbReference type="Proteomes" id="UP000026960"/>
    </source>
</evidence>
<dbReference type="Proteomes" id="UP000026960">
    <property type="component" value="Chromosome 7"/>
</dbReference>
<dbReference type="HOGENOM" id="CLU_206782_0_0_1"/>